<feature type="chain" id="PRO_5046159129" description="Carboxypeptidase-like regulatory domain-containing protein" evidence="1">
    <location>
        <begin position="20"/>
        <end position="250"/>
    </location>
</feature>
<sequence>MKKLLFLALMILISTISIDAVFAQEVVNGNVYDYQKRTTPLEKVSVKNLTNKSSTFTNNFGAFQIPAKLGDLLEFSTFGYHTDTIYLIDLKPKRIYLPTRENLIETVNFEQTKLSPYLQLKDPDAKEFKQLMTDDARGKKNDDRAGGLIFTLGYGKFRKERLKLEALAEKEKIEGEIDEKFNAEKIGKLLELKGQELTDFMELYRPTVAEVKEQQPFNYDYYIIQSYHKWLKTPPSQRKLPALPKIPIKP</sequence>
<keyword evidence="3" id="KW-1185">Reference proteome</keyword>
<accession>A0ABU7GYI7</accession>
<proteinExistence type="predicted"/>
<evidence type="ECO:0000313" key="2">
    <source>
        <dbReference type="EMBL" id="MEE1884082.1"/>
    </source>
</evidence>
<reference evidence="2 3" key="1">
    <citation type="submission" date="2024-01" db="EMBL/GenBank/DDBJ databases">
        <title>Pedobacter sp. nov., isolated from oil-contaminated soil.</title>
        <authorList>
            <person name="Le N.T.T."/>
        </authorList>
    </citation>
    <scope>NUCLEOTIDE SEQUENCE [LARGE SCALE GENOMIC DNA]</scope>
    <source>
        <strain evidence="2 3">VNH31</strain>
    </source>
</reference>
<gene>
    <name evidence="2" type="ORF">VRU49_01500</name>
</gene>
<comment type="caution">
    <text evidence="2">The sequence shown here is derived from an EMBL/GenBank/DDBJ whole genome shotgun (WGS) entry which is preliminary data.</text>
</comment>
<dbReference type="EMBL" id="JAZDQU010000001">
    <property type="protein sequence ID" value="MEE1884082.1"/>
    <property type="molecule type" value="Genomic_DNA"/>
</dbReference>
<organism evidence="2 3">
    <name type="scientific">Pedobacter flavus</name>
    <dbReference type="NCBI Taxonomy" id="3113906"/>
    <lineage>
        <taxon>Bacteria</taxon>
        <taxon>Pseudomonadati</taxon>
        <taxon>Bacteroidota</taxon>
        <taxon>Sphingobacteriia</taxon>
        <taxon>Sphingobacteriales</taxon>
        <taxon>Sphingobacteriaceae</taxon>
        <taxon>Pedobacter</taxon>
    </lineage>
</organism>
<evidence type="ECO:0000256" key="1">
    <source>
        <dbReference type="SAM" id="SignalP"/>
    </source>
</evidence>
<evidence type="ECO:0000313" key="3">
    <source>
        <dbReference type="Proteomes" id="UP001337681"/>
    </source>
</evidence>
<protein>
    <recommendedName>
        <fullName evidence="4">Carboxypeptidase-like regulatory domain-containing protein</fullName>
    </recommendedName>
</protein>
<dbReference type="InterPro" id="IPR008969">
    <property type="entry name" value="CarboxyPept-like_regulatory"/>
</dbReference>
<feature type="signal peptide" evidence="1">
    <location>
        <begin position="1"/>
        <end position="19"/>
    </location>
</feature>
<dbReference type="RefSeq" id="WP_330145000.1">
    <property type="nucleotide sequence ID" value="NZ_JAZDQU010000001.1"/>
</dbReference>
<dbReference type="Proteomes" id="UP001337681">
    <property type="component" value="Unassembled WGS sequence"/>
</dbReference>
<evidence type="ECO:0008006" key="4">
    <source>
        <dbReference type="Google" id="ProtNLM"/>
    </source>
</evidence>
<keyword evidence="1" id="KW-0732">Signal</keyword>
<dbReference type="SUPFAM" id="SSF49464">
    <property type="entry name" value="Carboxypeptidase regulatory domain-like"/>
    <property type="match status" value="1"/>
</dbReference>
<name>A0ABU7GYI7_9SPHI</name>